<dbReference type="STRING" id="1796497.GCE9029_02173"/>
<name>A0A128F2H7_9GAMM</name>
<keyword evidence="4 9" id="KW-0997">Cell inner membrane</keyword>
<keyword evidence="2 9" id="KW-0813">Transport</keyword>
<feature type="transmembrane region" description="Helical" evidence="9">
    <location>
        <begin position="45"/>
        <end position="63"/>
    </location>
</feature>
<evidence type="ECO:0000256" key="8">
    <source>
        <dbReference type="ARBA" id="ARBA00038436"/>
    </source>
</evidence>
<dbReference type="OrthoDB" id="2085311at2"/>
<evidence type="ECO:0000256" key="2">
    <source>
        <dbReference type="ARBA" id="ARBA00022448"/>
    </source>
</evidence>
<protein>
    <recommendedName>
        <fullName evidence="9">TRAP transporter small permease protein</fullName>
    </recommendedName>
</protein>
<feature type="transmembrane region" description="Helical" evidence="9">
    <location>
        <begin position="12"/>
        <end position="33"/>
    </location>
</feature>
<feature type="transmembrane region" description="Helical" evidence="9">
    <location>
        <begin position="127"/>
        <end position="150"/>
    </location>
</feature>
<dbReference type="GO" id="GO:0005886">
    <property type="term" value="C:plasma membrane"/>
    <property type="evidence" value="ECO:0007669"/>
    <property type="project" value="UniProtKB-SubCell"/>
</dbReference>
<evidence type="ECO:0000256" key="7">
    <source>
        <dbReference type="ARBA" id="ARBA00023136"/>
    </source>
</evidence>
<dbReference type="PANTHER" id="PTHR35011:SF2">
    <property type="entry name" value="2,3-DIKETO-L-GULONATE TRAP TRANSPORTER SMALL PERMEASE PROTEIN YIAM"/>
    <property type="match status" value="1"/>
</dbReference>
<gene>
    <name evidence="11" type="primary">yiaM_2</name>
    <name evidence="11" type="ORF">GCE9029_02173</name>
</gene>
<dbReference type="RefSeq" id="WP_062663276.1">
    <property type="nucleotide sequence ID" value="NZ_FIZX01000002.1"/>
</dbReference>
<evidence type="ECO:0000256" key="6">
    <source>
        <dbReference type="ARBA" id="ARBA00022989"/>
    </source>
</evidence>
<dbReference type="InterPro" id="IPR007387">
    <property type="entry name" value="TRAP_DctQ"/>
</dbReference>
<keyword evidence="5 9" id="KW-0812">Transmembrane</keyword>
<dbReference type="GO" id="GO:0022857">
    <property type="term" value="F:transmembrane transporter activity"/>
    <property type="evidence" value="ECO:0007669"/>
    <property type="project" value="UniProtKB-UniRule"/>
</dbReference>
<evidence type="ECO:0000313" key="12">
    <source>
        <dbReference type="Proteomes" id="UP000071641"/>
    </source>
</evidence>
<proteinExistence type="inferred from homology"/>
<dbReference type="EMBL" id="FIZX01000002">
    <property type="protein sequence ID" value="CZF80745.1"/>
    <property type="molecule type" value="Genomic_DNA"/>
</dbReference>
<keyword evidence="6 9" id="KW-1133">Transmembrane helix</keyword>
<comment type="function">
    <text evidence="9">Part of the tripartite ATP-independent periplasmic (TRAP) transport system.</text>
</comment>
<comment type="subcellular location">
    <subcellularLocation>
        <location evidence="1 9">Cell inner membrane</location>
        <topology evidence="1 9">Multi-pass membrane protein</topology>
    </subcellularLocation>
</comment>
<keyword evidence="7 9" id="KW-0472">Membrane</keyword>
<keyword evidence="3" id="KW-1003">Cell membrane</keyword>
<feature type="domain" description="Tripartite ATP-independent periplasmic transporters DctQ component" evidence="10">
    <location>
        <begin position="21"/>
        <end position="148"/>
    </location>
</feature>
<dbReference type="Pfam" id="PF04290">
    <property type="entry name" value="DctQ"/>
    <property type="match status" value="1"/>
</dbReference>
<evidence type="ECO:0000256" key="3">
    <source>
        <dbReference type="ARBA" id="ARBA00022475"/>
    </source>
</evidence>
<evidence type="ECO:0000256" key="5">
    <source>
        <dbReference type="ARBA" id="ARBA00022692"/>
    </source>
</evidence>
<dbReference type="AlphaFoldDB" id="A0A128F2H7"/>
<dbReference type="Proteomes" id="UP000071641">
    <property type="component" value="Unassembled WGS sequence"/>
</dbReference>
<dbReference type="GO" id="GO:0015740">
    <property type="term" value="P:C4-dicarboxylate transport"/>
    <property type="evidence" value="ECO:0007669"/>
    <property type="project" value="TreeGrafter"/>
</dbReference>
<dbReference type="PANTHER" id="PTHR35011">
    <property type="entry name" value="2,3-DIKETO-L-GULONATE TRAP TRANSPORTER SMALL PERMEASE PROTEIN YIAM"/>
    <property type="match status" value="1"/>
</dbReference>
<evidence type="ECO:0000256" key="9">
    <source>
        <dbReference type="RuleBase" id="RU369079"/>
    </source>
</evidence>
<evidence type="ECO:0000259" key="10">
    <source>
        <dbReference type="Pfam" id="PF04290"/>
    </source>
</evidence>
<organism evidence="11 12">
    <name type="scientific">Grimontia celer</name>
    <dbReference type="NCBI Taxonomy" id="1796497"/>
    <lineage>
        <taxon>Bacteria</taxon>
        <taxon>Pseudomonadati</taxon>
        <taxon>Pseudomonadota</taxon>
        <taxon>Gammaproteobacteria</taxon>
        <taxon>Vibrionales</taxon>
        <taxon>Vibrionaceae</taxon>
        <taxon>Grimontia</taxon>
    </lineage>
</organism>
<evidence type="ECO:0000256" key="1">
    <source>
        <dbReference type="ARBA" id="ARBA00004429"/>
    </source>
</evidence>
<sequence>MFRALEKYFEPTVIVASLITIIIMVFADVIARFAFSTSIVVANEIARICFVYLIYFGISYAIREHRHMRVTFFVDKFPPKFKRMILLVSESIFLIYSITVCVLGIEITQQAIARGKTLSATQWPTSVLYAAIIFSGLLCALRLLYSLYLIGVRGDISMYQNEEMPQ</sequence>
<feature type="transmembrane region" description="Helical" evidence="9">
    <location>
        <begin position="84"/>
        <end position="107"/>
    </location>
</feature>
<comment type="subunit">
    <text evidence="9">The complex comprises the extracytoplasmic solute receptor protein and the two transmembrane proteins.</text>
</comment>
<evidence type="ECO:0000256" key="4">
    <source>
        <dbReference type="ARBA" id="ARBA00022519"/>
    </source>
</evidence>
<comment type="similarity">
    <text evidence="8 9">Belongs to the TRAP transporter small permease family.</text>
</comment>
<accession>A0A128F2H7</accession>
<dbReference type="InterPro" id="IPR055348">
    <property type="entry name" value="DctQ"/>
</dbReference>
<keyword evidence="12" id="KW-1185">Reference proteome</keyword>
<reference evidence="12" key="1">
    <citation type="submission" date="2016-02" db="EMBL/GenBank/DDBJ databases">
        <authorList>
            <person name="Rodrigo-Torres Lidia"/>
            <person name="Arahal R.David."/>
        </authorList>
    </citation>
    <scope>NUCLEOTIDE SEQUENCE [LARGE SCALE GENOMIC DNA]</scope>
    <source>
        <strain evidence="12">CECT 9029</strain>
    </source>
</reference>
<evidence type="ECO:0000313" key="11">
    <source>
        <dbReference type="EMBL" id="CZF80745.1"/>
    </source>
</evidence>